<organism evidence="6 7">
    <name type="scientific">Ancylobacter novellus (strain ATCC 8093 / DSM 506 / JCM 20403 / CCM 1077 / IAM 12100 / NBRC 12443 / NCIMB 10456)</name>
    <name type="common">Starkeya novella</name>
    <dbReference type="NCBI Taxonomy" id="639283"/>
    <lineage>
        <taxon>Bacteria</taxon>
        <taxon>Pseudomonadati</taxon>
        <taxon>Pseudomonadota</taxon>
        <taxon>Alphaproteobacteria</taxon>
        <taxon>Hyphomicrobiales</taxon>
        <taxon>Xanthobacteraceae</taxon>
        <taxon>Ancylobacter</taxon>
    </lineage>
</organism>
<name>D6ZYD9_ANCN5</name>
<accession>D6ZYD9</accession>
<dbReference type="SUPFAM" id="SSF53850">
    <property type="entry name" value="Periplasmic binding protein-like II"/>
    <property type="match status" value="1"/>
</dbReference>
<gene>
    <name evidence="6" type="ordered locus">Snov_1747</name>
</gene>
<evidence type="ECO:0000259" key="5">
    <source>
        <dbReference type="PROSITE" id="PS50931"/>
    </source>
</evidence>
<dbReference type="InterPro" id="IPR036390">
    <property type="entry name" value="WH_DNA-bd_sf"/>
</dbReference>
<dbReference type="InterPro" id="IPR036388">
    <property type="entry name" value="WH-like_DNA-bd_sf"/>
</dbReference>
<dbReference type="HOGENOM" id="CLU_039613_16_2_5"/>
<reference evidence="6 7" key="1">
    <citation type="journal article" date="2012" name="Stand. Genomic Sci.">
        <title>Complete genome sequence of the facultatively chemolithoautotrophic and methylotrophic alpha Proteobacterium Starkeya novella type strain (ATCC 8093(T)).</title>
        <authorList>
            <person name="Kappler U."/>
            <person name="Davenport K."/>
            <person name="Beatson S."/>
            <person name="Lucas S."/>
            <person name="Lapidus A."/>
            <person name="Copeland A."/>
            <person name="Berry K.W."/>
            <person name="Glavina Del Rio T."/>
            <person name="Hammon N."/>
            <person name="Dalin E."/>
            <person name="Tice H."/>
            <person name="Pitluck S."/>
            <person name="Richardson P."/>
            <person name="Bruce D."/>
            <person name="Goodwin L.A."/>
            <person name="Han C."/>
            <person name="Tapia R."/>
            <person name="Detter J.C."/>
            <person name="Chang Y.J."/>
            <person name="Jeffries C.D."/>
            <person name="Land M."/>
            <person name="Hauser L."/>
            <person name="Kyrpides N.C."/>
            <person name="Goker M."/>
            <person name="Ivanova N."/>
            <person name="Klenk H.P."/>
            <person name="Woyke T."/>
        </authorList>
    </citation>
    <scope>NUCLEOTIDE SEQUENCE [LARGE SCALE GENOMIC DNA]</scope>
    <source>
        <strain evidence="7">ATCC 8093 / DSM 506 / JCM 20403 / CCM 1077 / IAM 12100 / NBRC 12443 / NCIMB 10456</strain>
    </source>
</reference>
<dbReference type="KEGG" id="sno:Snov_1747"/>
<feature type="domain" description="HTH lysR-type" evidence="5">
    <location>
        <begin position="1"/>
        <end position="59"/>
    </location>
</feature>
<evidence type="ECO:0000256" key="3">
    <source>
        <dbReference type="ARBA" id="ARBA00023125"/>
    </source>
</evidence>
<dbReference type="PANTHER" id="PTHR30537">
    <property type="entry name" value="HTH-TYPE TRANSCRIPTIONAL REGULATOR"/>
    <property type="match status" value="1"/>
</dbReference>
<dbReference type="AlphaFoldDB" id="D6ZYD9"/>
<dbReference type="SUPFAM" id="SSF46785">
    <property type="entry name" value="Winged helix' DNA-binding domain"/>
    <property type="match status" value="1"/>
</dbReference>
<dbReference type="GO" id="GO:0043565">
    <property type="term" value="F:sequence-specific DNA binding"/>
    <property type="evidence" value="ECO:0007669"/>
    <property type="project" value="TreeGrafter"/>
</dbReference>
<evidence type="ECO:0000313" key="6">
    <source>
        <dbReference type="EMBL" id="ADH89051.1"/>
    </source>
</evidence>
<comment type="similarity">
    <text evidence="1">Belongs to the LysR transcriptional regulatory family.</text>
</comment>
<dbReference type="PROSITE" id="PS50931">
    <property type="entry name" value="HTH_LYSR"/>
    <property type="match status" value="1"/>
</dbReference>
<proteinExistence type="inferred from homology"/>
<dbReference type="Pfam" id="PF00126">
    <property type="entry name" value="HTH_1"/>
    <property type="match status" value="1"/>
</dbReference>
<dbReference type="InterPro" id="IPR005119">
    <property type="entry name" value="LysR_subst-bd"/>
</dbReference>
<evidence type="ECO:0000256" key="4">
    <source>
        <dbReference type="ARBA" id="ARBA00023163"/>
    </source>
</evidence>
<dbReference type="RefSeq" id="WP_013166555.1">
    <property type="nucleotide sequence ID" value="NC_014217.1"/>
</dbReference>
<dbReference type="STRING" id="639283.Snov_1747"/>
<keyword evidence="3" id="KW-0238">DNA-binding</keyword>
<dbReference type="PANTHER" id="PTHR30537:SF5">
    <property type="entry name" value="HTH-TYPE TRANSCRIPTIONAL ACTIVATOR TTDR-RELATED"/>
    <property type="match status" value="1"/>
</dbReference>
<dbReference type="GO" id="GO:0006351">
    <property type="term" value="P:DNA-templated transcription"/>
    <property type="evidence" value="ECO:0007669"/>
    <property type="project" value="TreeGrafter"/>
</dbReference>
<dbReference type="Gene3D" id="1.10.10.10">
    <property type="entry name" value="Winged helix-like DNA-binding domain superfamily/Winged helix DNA-binding domain"/>
    <property type="match status" value="1"/>
</dbReference>
<dbReference type="Proteomes" id="UP000006633">
    <property type="component" value="Chromosome"/>
</dbReference>
<dbReference type="OrthoDB" id="9786526at2"/>
<keyword evidence="7" id="KW-1185">Reference proteome</keyword>
<dbReference type="eggNOG" id="COG0583">
    <property type="taxonomic scope" value="Bacteria"/>
</dbReference>
<sequence>MDRLDDIEAFLAVAEKGSQTAAARHLRRSLQSINRSLAALERSVGVELVRRTTRHSHLTDAGRAFYERVKPALAEINDARLEAAKARGEPSGLLRIAAPVFFAPAYVVPAIAAFMERHPGVEIELKVSDRMVNLLEDGIDVAVRIREMADSSLMTRRLGELRVVAFGSPDYFARHGRPQHPDDLVRHECVLRHAEGRSDSWTFRVGGRRRAVRVQGRFGSDSAAATHAAVAAGLGIGLTPLWQIRGLVDAGAVEVILEDFEDARIPIHAVWPAGKIPLAKTRLFVDELAARLKRESL</sequence>
<dbReference type="Gene3D" id="3.40.190.290">
    <property type="match status" value="1"/>
</dbReference>
<dbReference type="CDD" id="cd08422">
    <property type="entry name" value="PBP2_CrgA_like"/>
    <property type="match status" value="1"/>
</dbReference>
<dbReference type="Pfam" id="PF03466">
    <property type="entry name" value="LysR_substrate"/>
    <property type="match status" value="1"/>
</dbReference>
<evidence type="ECO:0000256" key="1">
    <source>
        <dbReference type="ARBA" id="ARBA00009437"/>
    </source>
</evidence>
<keyword evidence="4" id="KW-0804">Transcription</keyword>
<dbReference type="GO" id="GO:0003700">
    <property type="term" value="F:DNA-binding transcription factor activity"/>
    <property type="evidence" value="ECO:0007669"/>
    <property type="project" value="InterPro"/>
</dbReference>
<dbReference type="EMBL" id="CP002026">
    <property type="protein sequence ID" value="ADH89051.1"/>
    <property type="molecule type" value="Genomic_DNA"/>
</dbReference>
<dbReference type="InterPro" id="IPR058163">
    <property type="entry name" value="LysR-type_TF_proteobact-type"/>
</dbReference>
<protein>
    <submittedName>
        <fullName evidence="6">Transcriptional regulator, LysR family</fullName>
    </submittedName>
</protein>
<keyword evidence="2" id="KW-0805">Transcription regulation</keyword>
<dbReference type="InterPro" id="IPR000847">
    <property type="entry name" value="LysR_HTH_N"/>
</dbReference>
<evidence type="ECO:0000256" key="2">
    <source>
        <dbReference type="ARBA" id="ARBA00023015"/>
    </source>
</evidence>
<evidence type="ECO:0000313" key="7">
    <source>
        <dbReference type="Proteomes" id="UP000006633"/>
    </source>
</evidence>